<reference evidence="3 4" key="1">
    <citation type="submission" date="2019-03" db="EMBL/GenBank/DDBJ databases">
        <title>Burkholderia cepacia outbreak.</title>
        <authorList>
            <person name="Farzana R."/>
            <person name="Walsh T.R."/>
        </authorList>
    </citation>
    <scope>NUCLEOTIDE SEQUENCE [LARGE SCALE GENOMIC DNA]</scope>
    <source>
        <strain evidence="4">d13</strain>
    </source>
</reference>
<dbReference type="InterPro" id="IPR051017">
    <property type="entry name" value="Aldolase-II_Adducin_sf"/>
</dbReference>
<dbReference type="SMART" id="SM01007">
    <property type="entry name" value="Aldolase_II"/>
    <property type="match status" value="1"/>
</dbReference>
<dbReference type="EMBL" id="SNSQ01000085">
    <property type="protein sequence ID" value="TEU33400.1"/>
    <property type="molecule type" value="Genomic_DNA"/>
</dbReference>
<dbReference type="InterPro" id="IPR036409">
    <property type="entry name" value="Aldolase_II/adducin_N_sf"/>
</dbReference>
<dbReference type="Gene3D" id="3.40.225.10">
    <property type="entry name" value="Class II aldolase/adducin N-terminal domain"/>
    <property type="match status" value="1"/>
</dbReference>
<dbReference type="NCBIfam" id="NF005068">
    <property type="entry name" value="PRK06486.1"/>
    <property type="match status" value="1"/>
</dbReference>
<gene>
    <name evidence="3" type="ORF">E3D37_41005</name>
</gene>
<dbReference type="SUPFAM" id="SSF53639">
    <property type="entry name" value="AraD/HMP-PK domain-like"/>
    <property type="match status" value="1"/>
</dbReference>
<organism evidence="3 4">
    <name type="scientific">Burkholderia cepacia</name>
    <name type="common">Pseudomonas cepacia</name>
    <dbReference type="NCBI Taxonomy" id="292"/>
    <lineage>
        <taxon>Bacteria</taxon>
        <taxon>Pseudomonadati</taxon>
        <taxon>Pseudomonadota</taxon>
        <taxon>Betaproteobacteria</taxon>
        <taxon>Burkholderiales</taxon>
        <taxon>Burkholderiaceae</taxon>
        <taxon>Burkholderia</taxon>
        <taxon>Burkholderia cepacia complex</taxon>
    </lineage>
</organism>
<comment type="similarity">
    <text evidence="1">Belongs to the aldolase class II family.</text>
</comment>
<dbReference type="GO" id="GO:0051015">
    <property type="term" value="F:actin filament binding"/>
    <property type="evidence" value="ECO:0007669"/>
    <property type="project" value="TreeGrafter"/>
</dbReference>
<dbReference type="GO" id="GO:0005856">
    <property type="term" value="C:cytoskeleton"/>
    <property type="evidence" value="ECO:0007669"/>
    <property type="project" value="TreeGrafter"/>
</dbReference>
<feature type="domain" description="Class II aldolase/adducin N-terminal" evidence="2">
    <location>
        <begin position="21"/>
        <end position="205"/>
    </location>
</feature>
<accession>A0AAX2RB01</accession>
<dbReference type="AlphaFoldDB" id="A0AAX2RB01"/>
<evidence type="ECO:0000313" key="3">
    <source>
        <dbReference type="EMBL" id="TEU33400.1"/>
    </source>
</evidence>
<evidence type="ECO:0000313" key="4">
    <source>
        <dbReference type="Proteomes" id="UP000298234"/>
    </source>
</evidence>
<dbReference type="Proteomes" id="UP000298234">
    <property type="component" value="Unassembled WGS sequence"/>
</dbReference>
<dbReference type="PANTHER" id="PTHR10672:SF3">
    <property type="entry name" value="PROTEIN HU-LI TAI SHAO"/>
    <property type="match status" value="1"/>
</dbReference>
<evidence type="ECO:0000259" key="2">
    <source>
        <dbReference type="SMART" id="SM01007"/>
    </source>
</evidence>
<protein>
    <submittedName>
        <fullName evidence="3">Aldolase</fullName>
    </submittedName>
</protein>
<evidence type="ECO:0000256" key="1">
    <source>
        <dbReference type="ARBA" id="ARBA00037961"/>
    </source>
</evidence>
<dbReference type="InterPro" id="IPR001303">
    <property type="entry name" value="Aldolase_II/adducin_N"/>
</dbReference>
<dbReference type="Pfam" id="PF00596">
    <property type="entry name" value="Aldolase_II"/>
    <property type="match status" value="1"/>
</dbReference>
<sequence>MAHATDFFPGSKTNELANARDDLAAAFRIAARLGFHEGTCNHFSLLLPGSRETYLINPFGLSFEEIRPADLLLVDSAGSVIDGVGRVEKTALNIHSRVHRASPDAACVLHTHMPYATALTTLDGFRLEMCHQNSLRFFDRIAYDRDHSGYGGLALSEQEGDRIAAALSSRRVLMLEHHGVIVTGPSIAAALDDLYYLERAAQVQILAMSSGRPLKRVSDELARRTSREFARDRDEYALLHFRSLKRLLESAEPHWRD</sequence>
<dbReference type="RefSeq" id="WP_081057197.1">
    <property type="nucleotide sequence ID" value="NZ_CP095497.1"/>
</dbReference>
<comment type="caution">
    <text evidence="3">The sequence shown here is derived from an EMBL/GenBank/DDBJ whole genome shotgun (WGS) entry which is preliminary data.</text>
</comment>
<name>A0AAX2RB01_BURCE</name>
<dbReference type="PANTHER" id="PTHR10672">
    <property type="entry name" value="ADDUCIN"/>
    <property type="match status" value="1"/>
</dbReference>
<proteinExistence type="inferred from homology"/>